<keyword evidence="4" id="KW-0547">Nucleotide-binding</keyword>
<evidence type="ECO:0000259" key="7">
    <source>
        <dbReference type="PROSITE" id="PS50011"/>
    </source>
</evidence>
<dbReference type="InParanoid" id="B3RJY9"/>
<dbReference type="OMA" id="YKCHYGE"/>
<dbReference type="eggNOG" id="KOG0589">
    <property type="taxonomic scope" value="Eukaryota"/>
</dbReference>
<protein>
    <recommendedName>
        <fullName evidence="7">Protein kinase domain-containing protein</fullName>
    </recommendedName>
</protein>
<feature type="domain" description="Protein kinase" evidence="7">
    <location>
        <begin position="15"/>
        <end position="270"/>
    </location>
</feature>
<organism evidence="8 9">
    <name type="scientific">Trichoplax adhaerens</name>
    <name type="common">Trichoplax reptans</name>
    <dbReference type="NCBI Taxonomy" id="10228"/>
    <lineage>
        <taxon>Eukaryota</taxon>
        <taxon>Metazoa</taxon>
        <taxon>Placozoa</taxon>
        <taxon>Uniplacotomia</taxon>
        <taxon>Trichoplacea</taxon>
        <taxon>Trichoplacidae</taxon>
        <taxon>Trichoplax</taxon>
    </lineage>
</organism>
<dbReference type="PIRSF" id="PIRSF000654">
    <property type="entry name" value="Integrin-linked_kinase"/>
    <property type="match status" value="1"/>
</dbReference>
<dbReference type="InterPro" id="IPR008271">
    <property type="entry name" value="Ser/Thr_kinase_AS"/>
</dbReference>
<keyword evidence="2" id="KW-0723">Serine/threonine-protein kinase</keyword>
<dbReference type="PROSITE" id="PS00108">
    <property type="entry name" value="PROTEIN_KINASE_ST"/>
    <property type="match status" value="1"/>
</dbReference>
<keyword evidence="5" id="KW-0418">Kinase</keyword>
<keyword evidence="9" id="KW-1185">Reference proteome</keyword>
<evidence type="ECO:0000256" key="1">
    <source>
        <dbReference type="ARBA" id="ARBA00010886"/>
    </source>
</evidence>
<evidence type="ECO:0000256" key="6">
    <source>
        <dbReference type="ARBA" id="ARBA00022840"/>
    </source>
</evidence>
<dbReference type="GO" id="GO:0005524">
    <property type="term" value="F:ATP binding"/>
    <property type="evidence" value="ECO:0007669"/>
    <property type="project" value="UniProtKB-KW"/>
</dbReference>
<proteinExistence type="inferred from homology"/>
<evidence type="ECO:0000313" key="9">
    <source>
        <dbReference type="Proteomes" id="UP000009022"/>
    </source>
</evidence>
<sequence>MSDSAHSLSNDQEEYQFVRVLGRGAFGEAALYRKAEDNSLVVWKEINLHRSSKNVEDSALHEIEILSLLNHDNIVTYYNHYIDDESLFIEMEYANGGTLHDKIRIQESGQLLDEEVVLWYFYQLVSAVAHIHDFDVIHRDIKTLNIFLTKSEIVKLGDFGISKVLDGENRLATSIVGTPYYMSPELVRGEPYDLKSDIWAVGCVLYELLTLSKTFNATNQLRLAAEIVRGEIKDINEKYSEEITELIHLLLHKDPNQRPSMMETLKNPLLSSRRE</sequence>
<dbReference type="PhylomeDB" id="B3RJY9"/>
<name>B3RJY9_TRIAD</name>
<dbReference type="STRING" id="10228.B3RJY9"/>
<dbReference type="PRINTS" id="PR00109">
    <property type="entry name" value="TYRKINASE"/>
</dbReference>
<dbReference type="PANTHER" id="PTHR44535">
    <property type="entry name" value="PROTEIN CBG16200"/>
    <property type="match status" value="1"/>
</dbReference>
<dbReference type="CTD" id="6750283"/>
<dbReference type="SMART" id="SM00220">
    <property type="entry name" value="S_TKc"/>
    <property type="match status" value="1"/>
</dbReference>
<dbReference type="PROSITE" id="PS50011">
    <property type="entry name" value="PROTEIN_KINASE_DOM"/>
    <property type="match status" value="1"/>
</dbReference>
<dbReference type="AlphaFoldDB" id="B3RJY9"/>
<dbReference type="PANTHER" id="PTHR44535:SF1">
    <property type="entry name" value="SERINE_THREONINE-PROTEIN KINASE NEK9"/>
    <property type="match status" value="1"/>
</dbReference>
<gene>
    <name evidence="8" type="ORF">TRIADDRAFT_49830</name>
</gene>
<dbReference type="Gene3D" id="1.10.510.10">
    <property type="entry name" value="Transferase(Phosphotransferase) domain 1"/>
    <property type="match status" value="1"/>
</dbReference>
<dbReference type="HOGENOM" id="CLU_000288_63_23_1"/>
<dbReference type="RefSeq" id="XP_002108347.1">
    <property type="nucleotide sequence ID" value="XM_002108311.1"/>
</dbReference>
<accession>B3RJY9</accession>
<keyword evidence="3" id="KW-0808">Transferase</keyword>
<keyword evidence="6" id="KW-0067">ATP-binding</keyword>
<dbReference type="Gene3D" id="3.30.200.20">
    <property type="entry name" value="Phosphorylase Kinase, domain 1"/>
    <property type="match status" value="1"/>
</dbReference>
<dbReference type="InterPro" id="IPR001245">
    <property type="entry name" value="Ser-Thr/Tyr_kinase_cat_dom"/>
</dbReference>
<evidence type="ECO:0000256" key="5">
    <source>
        <dbReference type="ARBA" id="ARBA00022777"/>
    </source>
</evidence>
<dbReference type="OrthoDB" id="248923at2759"/>
<dbReference type="InterPro" id="IPR051997">
    <property type="entry name" value="STK_NEK"/>
</dbReference>
<dbReference type="GO" id="GO:0005634">
    <property type="term" value="C:nucleus"/>
    <property type="evidence" value="ECO:0000318"/>
    <property type="project" value="GO_Central"/>
</dbReference>
<dbReference type="SUPFAM" id="SSF56112">
    <property type="entry name" value="Protein kinase-like (PK-like)"/>
    <property type="match status" value="1"/>
</dbReference>
<evidence type="ECO:0000313" key="8">
    <source>
        <dbReference type="EMBL" id="EDV29145.1"/>
    </source>
</evidence>
<dbReference type="Proteomes" id="UP000009022">
    <property type="component" value="Unassembled WGS sequence"/>
</dbReference>
<comment type="similarity">
    <text evidence="1">Belongs to the protein kinase superfamily. NEK Ser/Thr protein kinase family. NIMA subfamily.</text>
</comment>
<dbReference type="FunFam" id="3.30.200.20:FF:000097">
    <property type="entry name" value="Probable serine/threonine-protein kinase nek1"/>
    <property type="match status" value="1"/>
</dbReference>
<dbReference type="InterPro" id="IPR000719">
    <property type="entry name" value="Prot_kinase_dom"/>
</dbReference>
<dbReference type="Pfam" id="PF00069">
    <property type="entry name" value="Pkinase"/>
    <property type="match status" value="1"/>
</dbReference>
<evidence type="ECO:0000256" key="3">
    <source>
        <dbReference type="ARBA" id="ARBA00022679"/>
    </source>
</evidence>
<dbReference type="KEGG" id="tad:TRIADDRAFT_49830"/>
<dbReference type="GeneID" id="6750283"/>
<evidence type="ECO:0000256" key="4">
    <source>
        <dbReference type="ARBA" id="ARBA00022741"/>
    </source>
</evidence>
<dbReference type="InterPro" id="IPR011009">
    <property type="entry name" value="Kinase-like_dom_sf"/>
</dbReference>
<evidence type="ECO:0000256" key="2">
    <source>
        <dbReference type="ARBA" id="ARBA00022527"/>
    </source>
</evidence>
<dbReference type="GO" id="GO:0004674">
    <property type="term" value="F:protein serine/threonine kinase activity"/>
    <property type="evidence" value="ECO:0000318"/>
    <property type="project" value="GO_Central"/>
</dbReference>
<reference evidence="8 9" key="1">
    <citation type="journal article" date="2008" name="Nature">
        <title>The Trichoplax genome and the nature of placozoans.</title>
        <authorList>
            <person name="Srivastava M."/>
            <person name="Begovic E."/>
            <person name="Chapman J."/>
            <person name="Putnam N.H."/>
            <person name="Hellsten U."/>
            <person name="Kawashima T."/>
            <person name="Kuo A."/>
            <person name="Mitros T."/>
            <person name="Salamov A."/>
            <person name="Carpenter M.L."/>
            <person name="Signorovitch A.Y."/>
            <person name="Moreno M.A."/>
            <person name="Kamm K."/>
            <person name="Grimwood J."/>
            <person name="Schmutz J."/>
            <person name="Shapiro H."/>
            <person name="Grigoriev I.V."/>
            <person name="Buss L.W."/>
            <person name="Schierwater B."/>
            <person name="Dellaporta S.L."/>
            <person name="Rokhsar D.S."/>
        </authorList>
    </citation>
    <scope>NUCLEOTIDE SEQUENCE [LARGE SCALE GENOMIC DNA]</scope>
    <source>
        <strain evidence="8 9">Grell-BS-1999</strain>
    </source>
</reference>
<dbReference type="EMBL" id="DS985241">
    <property type="protein sequence ID" value="EDV29145.1"/>
    <property type="molecule type" value="Genomic_DNA"/>
</dbReference>